<gene>
    <name evidence="3" type="ordered locus">Meso_0054</name>
</gene>
<dbReference type="PANTHER" id="PTHR11820:SF90">
    <property type="entry name" value="FLUTATHIONE S-TRANSFERASE"/>
    <property type="match status" value="1"/>
</dbReference>
<accession>Q11MB6</accession>
<name>Q11MB6_CHESB</name>
<dbReference type="AlphaFoldDB" id="Q11MB6"/>
<dbReference type="PANTHER" id="PTHR11820">
    <property type="entry name" value="ACYLPYRUVASE"/>
    <property type="match status" value="1"/>
</dbReference>
<dbReference type="GO" id="GO:0018773">
    <property type="term" value="F:acetylpyruvate hydrolase activity"/>
    <property type="evidence" value="ECO:0007669"/>
    <property type="project" value="TreeGrafter"/>
</dbReference>
<keyword evidence="3" id="KW-0378">Hydrolase</keyword>
<dbReference type="Gene3D" id="3.90.850.10">
    <property type="entry name" value="Fumarylacetoacetase-like, C-terminal domain"/>
    <property type="match status" value="1"/>
</dbReference>
<feature type="domain" description="Fumarylacetoacetase-like C-terminal" evidence="2">
    <location>
        <begin position="28"/>
        <end position="228"/>
    </location>
</feature>
<dbReference type="GO" id="GO:0046872">
    <property type="term" value="F:metal ion binding"/>
    <property type="evidence" value="ECO:0007669"/>
    <property type="project" value="UniProtKB-KW"/>
</dbReference>
<protein>
    <submittedName>
        <fullName evidence="3">Fumarylacetoacetate (FAA) hydrolase</fullName>
    </submittedName>
</protein>
<dbReference type="OrthoDB" id="5197601at2"/>
<reference evidence="3" key="1">
    <citation type="submission" date="2006-06" db="EMBL/GenBank/DDBJ databases">
        <title>Complete sequence of chromosome of Chelativorans sp. BNC1.</title>
        <authorList>
            <consortium name="US DOE Joint Genome Institute"/>
            <person name="Copeland A."/>
            <person name="Lucas S."/>
            <person name="Lapidus A."/>
            <person name="Barry K."/>
            <person name="Detter J.C."/>
            <person name="Glavina del Rio T."/>
            <person name="Hammon N."/>
            <person name="Israni S."/>
            <person name="Dalin E."/>
            <person name="Tice H."/>
            <person name="Pitluck S."/>
            <person name="Chertkov O."/>
            <person name="Brettin T."/>
            <person name="Bruce D."/>
            <person name="Han C."/>
            <person name="Tapia R."/>
            <person name="Gilna P."/>
            <person name="Schmutz J."/>
            <person name="Larimer F."/>
            <person name="Land M."/>
            <person name="Hauser L."/>
            <person name="Kyrpides N."/>
            <person name="Mikhailova N."/>
            <person name="Richardson P."/>
        </authorList>
    </citation>
    <scope>NUCLEOTIDE SEQUENCE</scope>
    <source>
        <strain evidence="3">BNC1</strain>
    </source>
</reference>
<organism evidence="3">
    <name type="scientific">Chelativorans sp. (strain BNC1)</name>
    <dbReference type="NCBI Taxonomy" id="266779"/>
    <lineage>
        <taxon>Bacteria</taxon>
        <taxon>Pseudomonadati</taxon>
        <taxon>Pseudomonadota</taxon>
        <taxon>Alphaproteobacteria</taxon>
        <taxon>Hyphomicrobiales</taxon>
        <taxon>Phyllobacteriaceae</taxon>
        <taxon>Chelativorans</taxon>
    </lineage>
</organism>
<dbReference type="InterPro" id="IPR036663">
    <property type="entry name" value="Fumarylacetoacetase_C_sf"/>
</dbReference>
<dbReference type="SUPFAM" id="SSF56529">
    <property type="entry name" value="FAH"/>
    <property type="match status" value="1"/>
</dbReference>
<keyword evidence="1" id="KW-0479">Metal-binding</keyword>
<sequence>MTNYIFTPPERPSLPVRGLSARFPVRRIFCVGRNYAEHVREMGRDPDRNPPFFFTKPSDALVQNGSTIPYPAATGNLQHEIELVAAIGTAGANISEQDALSHVMGYAVGNDLTRRDLQTQARDDGRPWDTGKAFDASAPMTEILRSEEIGHPQSGEIWLDVDGERKQEGDLAQLIWKLDEIVAACSRLWRLEPGDLIMTGTPAGIGPVTAGQTMTGGIAGFPVLTTTIGPAI</sequence>
<dbReference type="EMBL" id="CP000390">
    <property type="protein sequence ID" value="ABG61459.1"/>
    <property type="molecule type" value="Genomic_DNA"/>
</dbReference>
<evidence type="ECO:0000256" key="1">
    <source>
        <dbReference type="ARBA" id="ARBA00022723"/>
    </source>
</evidence>
<dbReference type="KEGG" id="mes:Meso_0054"/>
<dbReference type="Pfam" id="PF01557">
    <property type="entry name" value="FAA_hydrolase"/>
    <property type="match status" value="1"/>
</dbReference>
<evidence type="ECO:0000313" key="3">
    <source>
        <dbReference type="EMBL" id="ABG61459.1"/>
    </source>
</evidence>
<proteinExistence type="predicted"/>
<dbReference type="InterPro" id="IPR011234">
    <property type="entry name" value="Fumarylacetoacetase-like_C"/>
</dbReference>
<dbReference type="HOGENOM" id="CLU_028458_5_1_5"/>
<dbReference type="STRING" id="266779.Meso_0054"/>
<dbReference type="eggNOG" id="COG0179">
    <property type="taxonomic scope" value="Bacteria"/>
</dbReference>
<evidence type="ECO:0000259" key="2">
    <source>
        <dbReference type="Pfam" id="PF01557"/>
    </source>
</evidence>